<name>A0A6H1TSK9_9CYAN</name>
<dbReference type="InterPro" id="IPR025638">
    <property type="entry name" value="DUF4336"/>
</dbReference>
<evidence type="ECO:0000313" key="1">
    <source>
        <dbReference type="EMBL" id="QIZ69582.1"/>
    </source>
</evidence>
<keyword evidence="2" id="KW-1185">Reference proteome</keyword>
<dbReference type="Proteomes" id="UP000500857">
    <property type="component" value="Chromosome"/>
</dbReference>
<gene>
    <name evidence="1" type="ORF">HCG48_02425</name>
</gene>
<sequence length="410" mass="47273">MATPPLNWPPTDNRLSFRRDRAWPFWPIFPLYPYGQRRTLRQEVVKNTIWTFDQFQGILYVVVPIRMTVVRLESGGLLVYAPVAPTRECLRLLNELVAQHGEVKYIILPTGSGLEHKVFIGPFARRFPQARVFVAPGQWSYPLNLPLTWLGFPGDRTEDLPAESSQTPFADEFDYAILGPISLGLGKFTEVALFHRRTRTLLLTDAIVSVPQDPPAVLQEDPYPLLFHARDTTLDEIEDTDANRRKGWQRICLFALYFQPSALDVIPWGRAFREASQARDRSRKAYFGLFPFRWKPHWQQSFNALNHQYLFVAPILQTLILNRDPQATLAWVDRVASWQFQQIIPCHFTAPISATPNQFKQAFSFLKKNPYIVDPTLARVKLPLEDFEFLEELDATLNQRGVTPPAKEKV</sequence>
<dbReference type="PANTHER" id="PTHR33835:SF2">
    <property type="entry name" value="LYSINE-TRNA LIGASE"/>
    <property type="match status" value="1"/>
</dbReference>
<protein>
    <submittedName>
        <fullName evidence="1">DUF4336 domain-containing protein</fullName>
    </submittedName>
</protein>
<dbReference type="KEGG" id="oxy:HCG48_02425"/>
<organism evidence="1 2">
    <name type="scientific">Oxynema aestuarii AP17</name>
    <dbReference type="NCBI Taxonomy" id="2064643"/>
    <lineage>
        <taxon>Bacteria</taxon>
        <taxon>Bacillati</taxon>
        <taxon>Cyanobacteriota</taxon>
        <taxon>Cyanophyceae</taxon>
        <taxon>Oscillatoriophycideae</taxon>
        <taxon>Oscillatoriales</taxon>
        <taxon>Oscillatoriaceae</taxon>
        <taxon>Oxynema</taxon>
        <taxon>Oxynema aestuarii</taxon>
    </lineage>
</organism>
<reference evidence="1 2" key="1">
    <citation type="submission" date="2020-04" db="EMBL/GenBank/DDBJ databases">
        <authorList>
            <person name="Basu S."/>
            <person name="Maruthanayagam V."/>
            <person name="Chakraborty S."/>
            <person name="Pramanik A."/>
            <person name="Mukherjee J."/>
            <person name="Brink B."/>
        </authorList>
    </citation>
    <scope>NUCLEOTIDE SEQUENCE [LARGE SCALE GENOMIC DNA]</scope>
    <source>
        <strain evidence="1 2">AP17</strain>
    </source>
</reference>
<dbReference type="Pfam" id="PF14234">
    <property type="entry name" value="DUF4336"/>
    <property type="match status" value="1"/>
</dbReference>
<dbReference type="RefSeq" id="WP_168567739.1">
    <property type="nucleotide sequence ID" value="NZ_CP051167.1"/>
</dbReference>
<dbReference type="PANTHER" id="PTHR33835">
    <property type="entry name" value="YALI0C07656P"/>
    <property type="match status" value="1"/>
</dbReference>
<dbReference type="AlphaFoldDB" id="A0A6H1TSK9"/>
<accession>A0A6H1TSK9</accession>
<dbReference type="EMBL" id="CP051167">
    <property type="protein sequence ID" value="QIZ69582.1"/>
    <property type="molecule type" value="Genomic_DNA"/>
</dbReference>
<evidence type="ECO:0000313" key="2">
    <source>
        <dbReference type="Proteomes" id="UP000500857"/>
    </source>
</evidence>
<proteinExistence type="predicted"/>